<dbReference type="Proteomes" id="UP000776276">
    <property type="component" value="Unassembled WGS sequence"/>
</dbReference>
<keyword evidence="4" id="KW-1185">Reference proteome</keyword>
<feature type="domain" description="Cupin type-2" evidence="2">
    <location>
        <begin position="94"/>
        <end position="160"/>
    </location>
</feature>
<evidence type="ECO:0000313" key="4">
    <source>
        <dbReference type="Proteomes" id="UP000776276"/>
    </source>
</evidence>
<evidence type="ECO:0000313" key="3">
    <source>
        <dbReference type="EMBL" id="MBU3077902.1"/>
    </source>
</evidence>
<name>A0ABS6BJU2_9SPHN</name>
<feature type="signal peptide" evidence="1">
    <location>
        <begin position="1"/>
        <end position="21"/>
    </location>
</feature>
<evidence type="ECO:0000259" key="2">
    <source>
        <dbReference type="Pfam" id="PF07883"/>
    </source>
</evidence>
<sequence>MSKIRMMTAMLLAMVAVPALAQQANPAPAPAPREPPSNETTGIAVGRFIGDANTAAPHVTHDVMFTRTILSAGDPLQPGNPGAVLRYNKEVALWTLPEHNQTPIAQQPELVILYVESGEGRIDDGKQFWDLKPGIAVMIPPNQAHRFTNTGDKPIQMLMISRMLEPEVKPHDGLLVRDVNLLALTERNVHWSNMTKYVFLPPDGYYPTERFYIVYMNPMTIAGAHAHTRDQEEIWVKITDAPALMQLGSEIRPWVANSGFVAPPNGQTVHAAINMSNEQQAWLYYGRLAPPPVPGAPRPAPRPQNPAIVEGVERATIAGRPLSQLPATAWERRAH</sequence>
<dbReference type="EMBL" id="JAHKRT010000004">
    <property type="protein sequence ID" value="MBU3077902.1"/>
    <property type="molecule type" value="Genomic_DNA"/>
</dbReference>
<dbReference type="RefSeq" id="WP_216323229.1">
    <property type="nucleotide sequence ID" value="NZ_JAHKRT010000004.1"/>
</dbReference>
<reference evidence="3 4" key="1">
    <citation type="submission" date="2021-06" db="EMBL/GenBank/DDBJ databases">
        <title>Sphingomonas sp. XMGL2, whole genome shotgun sequencing project.</title>
        <authorList>
            <person name="Zhao G."/>
            <person name="Shen L."/>
        </authorList>
    </citation>
    <scope>NUCLEOTIDE SEQUENCE [LARGE SCALE GENOMIC DNA]</scope>
    <source>
        <strain evidence="3 4">XMGL2</strain>
    </source>
</reference>
<accession>A0ABS6BJU2</accession>
<protein>
    <submittedName>
        <fullName evidence="3">Cupin domain-containing protein</fullName>
    </submittedName>
</protein>
<evidence type="ECO:0000256" key="1">
    <source>
        <dbReference type="SAM" id="SignalP"/>
    </source>
</evidence>
<gene>
    <name evidence="3" type="ORF">KOF26_08500</name>
</gene>
<feature type="chain" id="PRO_5046386389" evidence="1">
    <location>
        <begin position="22"/>
        <end position="335"/>
    </location>
</feature>
<keyword evidence="1" id="KW-0732">Signal</keyword>
<dbReference type="InterPro" id="IPR013096">
    <property type="entry name" value="Cupin_2"/>
</dbReference>
<organism evidence="3 4">
    <name type="scientific">Sphingomonas quercus</name>
    <dbReference type="NCBI Taxonomy" id="2842451"/>
    <lineage>
        <taxon>Bacteria</taxon>
        <taxon>Pseudomonadati</taxon>
        <taxon>Pseudomonadota</taxon>
        <taxon>Alphaproteobacteria</taxon>
        <taxon>Sphingomonadales</taxon>
        <taxon>Sphingomonadaceae</taxon>
        <taxon>Sphingomonas</taxon>
    </lineage>
</organism>
<proteinExistence type="predicted"/>
<comment type="caution">
    <text evidence="3">The sequence shown here is derived from an EMBL/GenBank/DDBJ whole genome shotgun (WGS) entry which is preliminary data.</text>
</comment>
<dbReference type="Pfam" id="PF07883">
    <property type="entry name" value="Cupin_2"/>
    <property type="match status" value="1"/>
</dbReference>